<keyword evidence="3" id="KW-1185">Reference proteome</keyword>
<gene>
    <name evidence="2" type="ORF">VP01_759g1</name>
</gene>
<feature type="transmembrane region" description="Helical" evidence="1">
    <location>
        <begin position="200"/>
        <end position="220"/>
    </location>
</feature>
<keyword evidence="1" id="KW-0472">Membrane</keyword>
<feature type="transmembrane region" description="Helical" evidence="1">
    <location>
        <begin position="167"/>
        <end position="188"/>
    </location>
</feature>
<evidence type="ECO:0000313" key="2">
    <source>
        <dbReference type="EMBL" id="KNZ46059.1"/>
    </source>
</evidence>
<accession>A0A0L6UBX1</accession>
<protein>
    <submittedName>
        <fullName evidence="2">Uncharacterized protein</fullName>
    </submittedName>
</protein>
<keyword evidence="1" id="KW-1133">Transmembrane helix</keyword>
<proteinExistence type="predicted"/>
<evidence type="ECO:0000256" key="1">
    <source>
        <dbReference type="SAM" id="Phobius"/>
    </source>
</evidence>
<organism evidence="2 3">
    <name type="scientific">Puccinia sorghi</name>
    <dbReference type="NCBI Taxonomy" id="27349"/>
    <lineage>
        <taxon>Eukaryota</taxon>
        <taxon>Fungi</taxon>
        <taxon>Dikarya</taxon>
        <taxon>Basidiomycota</taxon>
        <taxon>Pucciniomycotina</taxon>
        <taxon>Pucciniomycetes</taxon>
        <taxon>Pucciniales</taxon>
        <taxon>Pucciniaceae</taxon>
        <taxon>Puccinia</taxon>
    </lineage>
</organism>
<dbReference type="EMBL" id="LAVV01013049">
    <property type="protein sequence ID" value="KNZ46059.1"/>
    <property type="molecule type" value="Genomic_DNA"/>
</dbReference>
<dbReference type="Proteomes" id="UP000037035">
    <property type="component" value="Unassembled WGS sequence"/>
</dbReference>
<evidence type="ECO:0000313" key="3">
    <source>
        <dbReference type="Proteomes" id="UP000037035"/>
    </source>
</evidence>
<feature type="transmembrane region" description="Helical" evidence="1">
    <location>
        <begin position="104"/>
        <end position="127"/>
    </location>
</feature>
<name>A0A0L6UBX1_9BASI</name>
<dbReference type="AlphaFoldDB" id="A0A0L6UBX1"/>
<dbReference type="VEuPathDB" id="FungiDB:VP01_759g1"/>
<comment type="caution">
    <text evidence="2">The sequence shown here is derived from an EMBL/GenBank/DDBJ whole genome shotgun (WGS) entry which is preliminary data.</text>
</comment>
<reference evidence="2 3" key="1">
    <citation type="submission" date="2015-08" db="EMBL/GenBank/DDBJ databases">
        <title>Next Generation Sequencing and Analysis of the Genome of Puccinia sorghi L Schw, the Causal Agent of Maize Common Rust.</title>
        <authorList>
            <person name="Rochi L."/>
            <person name="Burguener G."/>
            <person name="Darino M."/>
            <person name="Turjanski A."/>
            <person name="Kreff E."/>
            <person name="Dieguez M.J."/>
            <person name="Sacco F."/>
        </authorList>
    </citation>
    <scope>NUCLEOTIDE SEQUENCE [LARGE SCALE GENOMIC DNA]</scope>
    <source>
        <strain evidence="2 3">RO10H11247</strain>
    </source>
</reference>
<keyword evidence="1" id="KW-0812">Transmembrane</keyword>
<feature type="transmembrane region" description="Helical" evidence="1">
    <location>
        <begin position="72"/>
        <end position="92"/>
    </location>
</feature>
<sequence>MPRILPSSYRRSKMDTELMERTSVGSSGRMKRVFQGRFRQVEMGNTDWGINYGARMACLYINSVDLLGQLKFVQVPFFGLLSLAWLCCVVSAKLGQAKPLSSWLHLVGLLQVFITYVIFLVTCFQVAGKPFCHFHPKIFQLFTGAFFIIPICCYDADWPFWASRHLTLASTGITTVETCLIWSLIINYIYSVRKRSKKHIYINICIYIFAMITALLGQYIRLIVELDINTSYNQLHPHDVIGLACKCHGHSPGDRIEHSSRSTGKRRSLNIVEDLRSASREAGWTSDVLVRLSGVFIGTMRRNQLSMKHVYQGFKAHVNLKPHFMSNNGLMLSLIIYDVSASSPPWLLLKCGYDAILIITCIFNLIHILDALILNSCCLLVILDLNQLCVCLHQSGKSFKSTYIRSQSSPFTFLTHLHCSVIGVFDLLIFGGFNWQFDFEKAEYLPKLGNRAVFSQYVTLDLHDGLAVALFSFFRYPQTGVTTHGLVCYLIEIETIDCNLESRKKAGEKKRVINQETRRKERERKKPFIVGVLSSLTRQGHFSILVENQEQTQ</sequence>